<feature type="transmembrane region" description="Helical" evidence="1">
    <location>
        <begin position="133"/>
        <end position="156"/>
    </location>
</feature>
<feature type="transmembrane region" description="Helical" evidence="1">
    <location>
        <begin position="94"/>
        <end position="121"/>
    </location>
</feature>
<keyword evidence="1" id="KW-0812">Transmembrane</keyword>
<dbReference type="EMBL" id="MK072387">
    <property type="protein sequence ID" value="AYV83223.1"/>
    <property type="molecule type" value="Genomic_DNA"/>
</dbReference>
<feature type="transmembrane region" description="Helical" evidence="1">
    <location>
        <begin position="12"/>
        <end position="32"/>
    </location>
</feature>
<evidence type="ECO:0000256" key="1">
    <source>
        <dbReference type="SAM" id="Phobius"/>
    </source>
</evidence>
<name>A0A3G5ABI3_9VIRU</name>
<keyword evidence="1" id="KW-1133">Transmembrane helix</keyword>
<sequence length="171" mass="19082">MDDRGNCRFNFCCAMVLVIYILAAGLSIGFTFPRGGESFDNDCGYGVMVNNSCVCYDYYMVGNNGAPAKCTVAMKSWLTASLLQTFFGFVGSGFWYIGNSLLFGFELGIFVIIVVLIVALCDEKNSDYQEASYCMSLCFASVCGFLMWTVTLAMMWNNDYNDWNGNPLFKR</sequence>
<accession>A0A3G5ABI3</accession>
<protein>
    <submittedName>
        <fullName evidence="2">Uncharacterized protein</fullName>
    </submittedName>
</protein>
<organism evidence="2">
    <name type="scientific">Hyperionvirus sp</name>
    <dbReference type="NCBI Taxonomy" id="2487770"/>
    <lineage>
        <taxon>Viruses</taxon>
        <taxon>Varidnaviria</taxon>
        <taxon>Bamfordvirae</taxon>
        <taxon>Nucleocytoviricota</taxon>
        <taxon>Megaviricetes</taxon>
        <taxon>Imitervirales</taxon>
        <taxon>Mimiviridae</taxon>
        <taxon>Klosneuvirinae</taxon>
    </lineage>
</organism>
<proteinExistence type="predicted"/>
<evidence type="ECO:0000313" key="2">
    <source>
        <dbReference type="EMBL" id="AYV83223.1"/>
    </source>
</evidence>
<gene>
    <name evidence="2" type="ORF">Hyperionvirus5_29</name>
</gene>
<keyword evidence="1" id="KW-0472">Membrane</keyword>
<reference evidence="2" key="1">
    <citation type="submission" date="2018-10" db="EMBL/GenBank/DDBJ databases">
        <title>Hidden diversity of soil giant viruses.</title>
        <authorList>
            <person name="Schulz F."/>
            <person name="Alteio L."/>
            <person name="Goudeau D."/>
            <person name="Ryan E.M."/>
            <person name="Malmstrom R.R."/>
            <person name="Blanchard J."/>
            <person name="Woyke T."/>
        </authorList>
    </citation>
    <scope>NUCLEOTIDE SEQUENCE</scope>
    <source>
        <strain evidence="2">HYV1</strain>
    </source>
</reference>